<dbReference type="InterPro" id="IPR006311">
    <property type="entry name" value="TAT_signal"/>
</dbReference>
<dbReference type="GO" id="GO:0051536">
    <property type="term" value="F:iron-sulfur cluster binding"/>
    <property type="evidence" value="ECO:0007669"/>
    <property type="project" value="UniProtKB-KW"/>
</dbReference>
<comment type="similarity">
    <text evidence="1">Belongs to the prokaryotic molybdopterin-containing oxidoreductase family.</text>
</comment>
<evidence type="ECO:0000256" key="3">
    <source>
        <dbReference type="ARBA" id="ARBA00022729"/>
    </source>
</evidence>
<keyword evidence="2" id="KW-0479">Metal-binding</keyword>
<dbReference type="GO" id="GO:0016491">
    <property type="term" value="F:oxidoreductase activity"/>
    <property type="evidence" value="ECO:0007669"/>
    <property type="project" value="UniProtKB-KW"/>
</dbReference>
<evidence type="ECO:0000259" key="8">
    <source>
        <dbReference type="Pfam" id="PF01568"/>
    </source>
</evidence>
<dbReference type="Pfam" id="PF01568">
    <property type="entry name" value="Molydop_binding"/>
    <property type="match status" value="1"/>
</dbReference>
<protein>
    <submittedName>
        <fullName evidence="9">DMSO reductase</fullName>
    </submittedName>
</protein>
<sequence length="785" mass="85572">MKEHAETTMPALSRRAFVGTAAVTAGAVAATSLVGCGSTGGKKTDKQEEAAADPYEGAQIFYSTCPPECQHHNLKAYVIDGKIAKVESSELNDCAACARGIARGFMTKDPDRLTKPLLRTGDKGSGEFKEIEWSEAFDLIQEKFQDAIDTDGVHSICYVTGSGNFGAMHGPIASAFFAHLGGASTTVGSLCCAGTSAAEVPIYGQRFLDTRNQIEKSNYVIAWGNNPAISKQGYFQRFEKMMENGGKFVVIDPICTESAAKASEWIQPWPGTDAALALAMIKIVIDEDLFDKEFTLAHTCAPCLVDKTTGEPVLQDKDDPTSFVVFDTKSNEIVRHDKEGIEAALKLDGTSAAEQYNTEFELIYAEAEKWDSAAAEAECGVPAADIERIAREYAQADKAMIIQNMGGFMRTENGTNAVGTQLYLAALCGHVGHEGDGISDAGGVNEVKTGSPIEVPKVEDPAPSIPRFKFGEAILNENPLKVNVLYSMTGNPMTQWPNTNMVKKALEKIPFVITADQYLTSTALYSDLVLPVTGVFETEGVLANHRSHWIQLCEKAVDGPGESKSDFEIFSELATRFGFGDAFSKPMDEMISNVLEPTGVTLDELKEKHAVCVVDDNYIPFKDGEFKTKSKKAEFWVAAWKKDGFNPIATYARAEEDARNGDELAQKYPLFSVQRKTYRSVHSTFNNLEWMNEVCDQAPVILINTADAEARGIKDGDKVVVFNDRGEHHGIAEVGERIKQGVVGLQNGWWEQQGGSSSYVTNDKWKTLGGTHCCNQTLIEVKKEA</sequence>
<keyword evidence="4" id="KW-0560">Oxidoreductase</keyword>
<name>A0A3N0I9G5_9ACTN</name>
<dbReference type="SUPFAM" id="SSF53706">
    <property type="entry name" value="Formate dehydrogenase/DMSO reductase, domains 1-3"/>
    <property type="match status" value="1"/>
</dbReference>
<dbReference type="GO" id="GO:0046872">
    <property type="term" value="F:metal ion binding"/>
    <property type="evidence" value="ECO:0007669"/>
    <property type="project" value="UniProtKB-KW"/>
</dbReference>
<evidence type="ECO:0000259" key="7">
    <source>
        <dbReference type="Pfam" id="PF00384"/>
    </source>
</evidence>
<dbReference type="GeneID" id="98663175"/>
<proteinExistence type="inferred from homology"/>
<evidence type="ECO:0000256" key="6">
    <source>
        <dbReference type="ARBA" id="ARBA00023014"/>
    </source>
</evidence>
<feature type="domain" description="Molybdopterin oxidoreductase" evidence="7">
    <location>
        <begin position="112"/>
        <end position="575"/>
    </location>
</feature>
<keyword evidence="6" id="KW-0411">Iron-sulfur</keyword>
<dbReference type="Proteomes" id="UP000271472">
    <property type="component" value="Unassembled WGS sequence"/>
</dbReference>
<reference evidence="10" key="1">
    <citation type="submission" date="2018-05" db="EMBL/GenBank/DDBJ databases">
        <title>Genome Sequencing of selected type strains of the family Eggerthellaceae.</title>
        <authorList>
            <person name="Danylec N."/>
            <person name="Stoll D.A."/>
            <person name="Doetsch A."/>
            <person name="Huch M."/>
        </authorList>
    </citation>
    <scope>NUCLEOTIDE SEQUENCE [LARGE SCALE GENOMIC DNA]</scope>
    <source>
        <strain evidence="10">DSM 22006</strain>
    </source>
</reference>
<keyword evidence="10" id="KW-1185">Reference proteome</keyword>
<evidence type="ECO:0000256" key="2">
    <source>
        <dbReference type="ARBA" id="ARBA00022723"/>
    </source>
</evidence>
<evidence type="ECO:0000256" key="5">
    <source>
        <dbReference type="ARBA" id="ARBA00023004"/>
    </source>
</evidence>
<keyword evidence="3" id="KW-0732">Signal</keyword>
<dbReference type="InterPro" id="IPR009010">
    <property type="entry name" value="Asp_de-COase-like_dom_sf"/>
</dbReference>
<feature type="domain" description="Molybdopterin dinucleotide-binding" evidence="8">
    <location>
        <begin position="673"/>
        <end position="776"/>
    </location>
</feature>
<comment type="caution">
    <text evidence="9">The sequence shown here is derived from an EMBL/GenBank/DDBJ whole genome shotgun (WGS) entry which is preliminary data.</text>
</comment>
<gene>
    <name evidence="9" type="ORF">DMP05_08230</name>
</gene>
<dbReference type="InterPro" id="IPR006656">
    <property type="entry name" value="Mopterin_OxRdtase"/>
</dbReference>
<dbReference type="InterPro" id="IPR050612">
    <property type="entry name" value="Prok_Mopterin_Oxidored"/>
</dbReference>
<accession>A0A3N0I9G5</accession>
<dbReference type="Gene3D" id="3.40.50.740">
    <property type="match status" value="2"/>
</dbReference>
<dbReference type="SUPFAM" id="SSF50692">
    <property type="entry name" value="ADC-like"/>
    <property type="match status" value="1"/>
</dbReference>
<keyword evidence="5" id="KW-0408">Iron</keyword>
<dbReference type="PANTHER" id="PTHR43742">
    <property type="entry name" value="TRIMETHYLAMINE-N-OXIDE REDUCTASE"/>
    <property type="match status" value="1"/>
</dbReference>
<dbReference type="PANTHER" id="PTHR43742:SF6">
    <property type="entry name" value="OXIDOREDUCTASE YYAE-RELATED"/>
    <property type="match status" value="1"/>
</dbReference>
<evidence type="ECO:0000256" key="4">
    <source>
        <dbReference type="ARBA" id="ARBA00023002"/>
    </source>
</evidence>
<evidence type="ECO:0000313" key="10">
    <source>
        <dbReference type="Proteomes" id="UP000271472"/>
    </source>
</evidence>
<dbReference type="EMBL" id="QIBZ01000016">
    <property type="protein sequence ID" value="RNM33517.1"/>
    <property type="molecule type" value="Genomic_DNA"/>
</dbReference>
<dbReference type="OrthoDB" id="7376058at2"/>
<dbReference type="Gene3D" id="2.40.40.20">
    <property type="match status" value="1"/>
</dbReference>
<dbReference type="Gene3D" id="3.40.228.10">
    <property type="entry name" value="Dimethylsulfoxide Reductase, domain 2"/>
    <property type="match status" value="2"/>
</dbReference>
<organism evidence="9 10">
    <name type="scientific">Slackia isoflavoniconvertens</name>
    <dbReference type="NCBI Taxonomy" id="572010"/>
    <lineage>
        <taxon>Bacteria</taxon>
        <taxon>Bacillati</taxon>
        <taxon>Actinomycetota</taxon>
        <taxon>Coriobacteriia</taxon>
        <taxon>Eggerthellales</taxon>
        <taxon>Eggerthellaceae</taxon>
        <taxon>Slackia</taxon>
    </lineage>
</organism>
<evidence type="ECO:0000313" key="9">
    <source>
        <dbReference type="EMBL" id="RNM33517.1"/>
    </source>
</evidence>
<dbReference type="RefSeq" id="WP_123219988.1">
    <property type="nucleotide sequence ID" value="NZ_JACHYQ010000003.1"/>
</dbReference>
<dbReference type="PROSITE" id="PS51318">
    <property type="entry name" value="TAT"/>
    <property type="match status" value="1"/>
</dbReference>
<evidence type="ECO:0000256" key="1">
    <source>
        <dbReference type="ARBA" id="ARBA00010312"/>
    </source>
</evidence>
<dbReference type="Pfam" id="PF00384">
    <property type="entry name" value="Molybdopterin"/>
    <property type="match status" value="1"/>
</dbReference>
<dbReference type="GO" id="GO:0043546">
    <property type="term" value="F:molybdopterin cofactor binding"/>
    <property type="evidence" value="ECO:0007669"/>
    <property type="project" value="InterPro"/>
</dbReference>
<dbReference type="AlphaFoldDB" id="A0A3N0I9G5"/>
<dbReference type="InterPro" id="IPR006657">
    <property type="entry name" value="MoPterin_dinucl-bd_dom"/>
</dbReference>